<proteinExistence type="predicted"/>
<gene>
    <name evidence="1" type="ORF">METZ01_LOCUS121854</name>
</gene>
<feature type="non-terminal residue" evidence="1">
    <location>
        <position position="1"/>
    </location>
</feature>
<sequence length="120" mass="13527">VQQNASQDPFLCFSTVRYRGRKVLNSKTINFSYEGLSIKEKNGMRNQPARRVAILGGTRIPFCRSYTKYSSCSNLDMMSAVLRALVNNFDLKGAKLDDVSLGAVIKHSRDWNFARESVLS</sequence>
<accession>A0A381XWJ6</accession>
<dbReference type="InterPro" id="IPR050521">
    <property type="entry name" value="3-ketoacyl-CoA_Thiolase"/>
</dbReference>
<dbReference type="PANTHER" id="PTHR42689">
    <property type="entry name" value="ACETYL-COA ACYLTRANSFERASE FADA2 (3-KETOACYL-COA THIOLASE) (BETA-KETOTHIOLASE)-RELATED"/>
    <property type="match status" value="1"/>
</dbReference>
<evidence type="ECO:0000313" key="1">
    <source>
        <dbReference type="EMBL" id="SVA69000.1"/>
    </source>
</evidence>
<dbReference type="Gene3D" id="3.40.47.10">
    <property type="match status" value="1"/>
</dbReference>
<dbReference type="EMBL" id="UINC01016598">
    <property type="protein sequence ID" value="SVA69000.1"/>
    <property type="molecule type" value="Genomic_DNA"/>
</dbReference>
<dbReference type="GO" id="GO:0005829">
    <property type="term" value="C:cytosol"/>
    <property type="evidence" value="ECO:0007669"/>
    <property type="project" value="TreeGrafter"/>
</dbReference>
<dbReference type="SUPFAM" id="SSF53901">
    <property type="entry name" value="Thiolase-like"/>
    <property type="match status" value="1"/>
</dbReference>
<dbReference type="PANTHER" id="PTHR42689:SF1">
    <property type="entry name" value="ACETYL-COA ACYLTRANSFERASE FADA2 (3-KETOACYL-COA THIOLASE) (BETA-KETOTHIOLASE)-RELATED"/>
    <property type="match status" value="1"/>
</dbReference>
<dbReference type="AlphaFoldDB" id="A0A381XWJ6"/>
<organism evidence="1">
    <name type="scientific">marine metagenome</name>
    <dbReference type="NCBI Taxonomy" id="408172"/>
    <lineage>
        <taxon>unclassified sequences</taxon>
        <taxon>metagenomes</taxon>
        <taxon>ecological metagenomes</taxon>
    </lineage>
</organism>
<protein>
    <submittedName>
        <fullName evidence="1">Uncharacterized protein</fullName>
    </submittedName>
</protein>
<name>A0A381XWJ6_9ZZZZ</name>
<reference evidence="1" key="1">
    <citation type="submission" date="2018-05" db="EMBL/GenBank/DDBJ databases">
        <authorList>
            <person name="Lanie J.A."/>
            <person name="Ng W.-L."/>
            <person name="Kazmierczak K.M."/>
            <person name="Andrzejewski T.M."/>
            <person name="Davidsen T.M."/>
            <person name="Wayne K.J."/>
            <person name="Tettelin H."/>
            <person name="Glass J.I."/>
            <person name="Rusch D."/>
            <person name="Podicherti R."/>
            <person name="Tsui H.-C.T."/>
            <person name="Winkler M.E."/>
        </authorList>
    </citation>
    <scope>NUCLEOTIDE SEQUENCE</scope>
</reference>
<feature type="non-terminal residue" evidence="1">
    <location>
        <position position="120"/>
    </location>
</feature>
<dbReference type="InterPro" id="IPR016039">
    <property type="entry name" value="Thiolase-like"/>
</dbReference>
<dbReference type="GO" id="GO:0016746">
    <property type="term" value="F:acyltransferase activity"/>
    <property type="evidence" value="ECO:0007669"/>
    <property type="project" value="InterPro"/>
</dbReference>